<evidence type="ECO:0000259" key="4">
    <source>
        <dbReference type="PROSITE" id="PS50043"/>
    </source>
</evidence>
<evidence type="ECO:0000256" key="2">
    <source>
        <dbReference type="ARBA" id="ARBA00023125"/>
    </source>
</evidence>
<dbReference type="PANTHER" id="PTHR43214">
    <property type="entry name" value="TWO-COMPONENT RESPONSE REGULATOR"/>
    <property type="match status" value="1"/>
</dbReference>
<evidence type="ECO:0000256" key="3">
    <source>
        <dbReference type="ARBA" id="ARBA00023163"/>
    </source>
</evidence>
<name>A0ABT2TRJ7_9FIRM</name>
<dbReference type="InterPro" id="IPR059106">
    <property type="entry name" value="WHD_MalT"/>
</dbReference>
<sequence length="783" mass="90409">MNTSVRLINDNYISPETAVRKFRSARKFRTPLYLYGVTGIGKTSLVMNNLNMKRCTYYSAADTAAEMVEIKEYEGERTVILDDLHCVTDSAQRELFSAKIRQLLDQDNVWLILIGRCPFPRWLLGLRTKYMFVEIPEKDFLLTLEQQKIYTERAGLVFSEEEHRKIWQVGRGIPMSLVFFVMEKGDLERTKKRVWDFLETQVYDQWDTELQDFFMDVSITESFTLQLAAMLTGRNDVEQLIAEAELTGNFFDISGTDGIWKCRWEMRVSMQQRLHRKRTPDQIERLYYTAGLYYELAGRIPEALAMYEKYQDMDSISRLLISNARKNPSSGHYFELRKYYLALPHRIVADSPVLMAGLSLLHSMLLNIDESERWYHELEAYAQKHSGSSGKEARDRLLYLKIGLPHTGTVKMIDLLKNADILLRNRQAILPELAVTSNLPSIMNGGKDFCEWSKRDRELAASIGKPVSFVLGKYGKGLVPLALAESYLEKGGDTFEIFSCAEKGRMEADSSGKMELVFVGSGILAWLSVLKNDAAGARTTLLSLRERAEQEAPNLLENLDTFLCRIGLYQGEDVSAWMKTAPDEKKEFYTMDRFRYLTKVRVYIRMGRFEAAYCLLQQLLYYAVMMKRTYIHMEAQLLLAIVQYQTGQTGWKDTFQWCITQAEEYHFVRIFSREGSLVYPLFGKEKFIWKDTAYKKQVLSECKQMAENYPSYLQGDEETHIVLSSNATRILKLQEEGLSASEIATMLKLSEATVKYHNKETYRKLGVKNKTAAIAEAKKRKLI</sequence>
<dbReference type="Pfam" id="PF25873">
    <property type="entry name" value="WHD_MalT"/>
    <property type="match status" value="1"/>
</dbReference>
<accession>A0ABT2TRJ7</accession>
<dbReference type="PRINTS" id="PR00038">
    <property type="entry name" value="HTHLUXR"/>
</dbReference>
<organism evidence="5 6">
    <name type="scientific">Blautia ammoniilytica</name>
    <dbReference type="NCBI Taxonomy" id="2981782"/>
    <lineage>
        <taxon>Bacteria</taxon>
        <taxon>Bacillati</taxon>
        <taxon>Bacillota</taxon>
        <taxon>Clostridia</taxon>
        <taxon>Lachnospirales</taxon>
        <taxon>Lachnospiraceae</taxon>
        <taxon>Blautia</taxon>
    </lineage>
</organism>
<dbReference type="PROSITE" id="PS50043">
    <property type="entry name" value="HTH_LUXR_2"/>
    <property type="match status" value="1"/>
</dbReference>
<dbReference type="EMBL" id="JAOQJL010000008">
    <property type="protein sequence ID" value="MCU6764857.1"/>
    <property type="molecule type" value="Genomic_DNA"/>
</dbReference>
<dbReference type="RefSeq" id="WP_158420944.1">
    <property type="nucleotide sequence ID" value="NZ_JAOQJL010000008.1"/>
</dbReference>
<dbReference type="Gene3D" id="1.25.40.10">
    <property type="entry name" value="Tetratricopeptide repeat domain"/>
    <property type="match status" value="1"/>
</dbReference>
<dbReference type="InterPro" id="IPR027417">
    <property type="entry name" value="P-loop_NTPase"/>
</dbReference>
<dbReference type="SUPFAM" id="SSF46894">
    <property type="entry name" value="C-terminal effector domain of the bipartite response regulators"/>
    <property type="match status" value="1"/>
</dbReference>
<evidence type="ECO:0000313" key="5">
    <source>
        <dbReference type="EMBL" id="MCU6764857.1"/>
    </source>
</evidence>
<dbReference type="InterPro" id="IPR000792">
    <property type="entry name" value="Tscrpt_reg_LuxR_C"/>
</dbReference>
<dbReference type="Pfam" id="PF00196">
    <property type="entry name" value="GerE"/>
    <property type="match status" value="1"/>
</dbReference>
<keyword evidence="3" id="KW-0804">Transcription</keyword>
<evidence type="ECO:0000256" key="1">
    <source>
        <dbReference type="ARBA" id="ARBA00023015"/>
    </source>
</evidence>
<gene>
    <name evidence="5" type="ORF">OCV61_05445</name>
</gene>
<keyword evidence="2" id="KW-0238">DNA-binding</keyword>
<dbReference type="InterPro" id="IPR036388">
    <property type="entry name" value="WH-like_DNA-bd_sf"/>
</dbReference>
<evidence type="ECO:0000313" key="6">
    <source>
        <dbReference type="Proteomes" id="UP001652409"/>
    </source>
</evidence>
<dbReference type="Gene3D" id="1.10.10.10">
    <property type="entry name" value="Winged helix-like DNA-binding domain superfamily/Winged helix DNA-binding domain"/>
    <property type="match status" value="1"/>
</dbReference>
<reference evidence="5 6" key="1">
    <citation type="journal article" date="2021" name="ISME Commun">
        <title>Automated analysis of genomic sequences facilitates high-throughput and comprehensive description of bacteria.</title>
        <authorList>
            <person name="Hitch T.C.A."/>
        </authorList>
    </citation>
    <scope>NUCLEOTIDE SEQUENCE [LARGE SCALE GENOMIC DNA]</scope>
    <source>
        <strain evidence="5 6">Sanger_23</strain>
    </source>
</reference>
<feature type="domain" description="HTH luxR-type" evidence="4">
    <location>
        <begin position="716"/>
        <end position="781"/>
    </location>
</feature>
<dbReference type="InterPro" id="IPR039420">
    <property type="entry name" value="WalR-like"/>
</dbReference>
<protein>
    <submittedName>
        <fullName evidence="5">LuxR C-terminal-related transcriptional regulator</fullName>
    </submittedName>
</protein>
<dbReference type="PANTHER" id="PTHR43214:SF41">
    <property type="entry name" value="NITRATE_NITRITE RESPONSE REGULATOR PROTEIN NARP"/>
    <property type="match status" value="1"/>
</dbReference>
<keyword evidence="1" id="KW-0805">Transcription regulation</keyword>
<comment type="caution">
    <text evidence="5">The sequence shown here is derived from an EMBL/GenBank/DDBJ whole genome shotgun (WGS) entry which is preliminary data.</text>
</comment>
<dbReference type="Gene3D" id="3.40.50.300">
    <property type="entry name" value="P-loop containing nucleotide triphosphate hydrolases"/>
    <property type="match status" value="1"/>
</dbReference>
<dbReference type="CDD" id="cd06170">
    <property type="entry name" value="LuxR_C_like"/>
    <property type="match status" value="1"/>
</dbReference>
<dbReference type="InterPro" id="IPR016032">
    <property type="entry name" value="Sig_transdc_resp-reg_C-effctor"/>
</dbReference>
<dbReference type="InterPro" id="IPR011990">
    <property type="entry name" value="TPR-like_helical_dom_sf"/>
</dbReference>
<dbReference type="Proteomes" id="UP001652409">
    <property type="component" value="Unassembled WGS sequence"/>
</dbReference>
<dbReference type="SUPFAM" id="SSF52540">
    <property type="entry name" value="P-loop containing nucleoside triphosphate hydrolases"/>
    <property type="match status" value="1"/>
</dbReference>
<dbReference type="SMART" id="SM00421">
    <property type="entry name" value="HTH_LUXR"/>
    <property type="match status" value="1"/>
</dbReference>
<keyword evidence="6" id="KW-1185">Reference proteome</keyword>
<proteinExistence type="predicted"/>